<dbReference type="CDD" id="cd04186">
    <property type="entry name" value="GT_2_like_c"/>
    <property type="match status" value="1"/>
</dbReference>
<dbReference type="InterPro" id="IPR001173">
    <property type="entry name" value="Glyco_trans_2-like"/>
</dbReference>
<evidence type="ECO:0000256" key="3">
    <source>
        <dbReference type="ARBA" id="ARBA00022679"/>
    </source>
</evidence>
<dbReference type="PANTHER" id="PTHR43179">
    <property type="entry name" value="RHAMNOSYLTRANSFERASE WBBL"/>
    <property type="match status" value="1"/>
</dbReference>
<dbReference type="InterPro" id="IPR029044">
    <property type="entry name" value="Nucleotide-diphossugar_trans"/>
</dbReference>
<organism evidence="5 6">
    <name type="scientific">Negadavirga shengliensis</name>
    <dbReference type="NCBI Taxonomy" id="1389218"/>
    <lineage>
        <taxon>Bacteria</taxon>
        <taxon>Pseudomonadati</taxon>
        <taxon>Bacteroidota</taxon>
        <taxon>Cytophagia</taxon>
        <taxon>Cytophagales</taxon>
        <taxon>Cyclobacteriaceae</taxon>
        <taxon>Negadavirga</taxon>
    </lineage>
</organism>
<dbReference type="Pfam" id="PF00535">
    <property type="entry name" value="Glycos_transf_2"/>
    <property type="match status" value="1"/>
</dbReference>
<dbReference type="EMBL" id="JBHSJJ010000002">
    <property type="protein sequence ID" value="MFC4870950.1"/>
    <property type="molecule type" value="Genomic_DNA"/>
</dbReference>
<sequence>MKKSLSVIIPNFNGKTLLEEYLPHTLTALENAGVISEIIVVDDASTDESVSFLGKHYPTVRVIQNPVNKGFSYSCNRGIYAARHELLFFLNTDVKLTPDYFDKQWKYFEKEDTFGVMGKILEMDSKKIEVAARALNHIGFKIKTNKLFYQEEKDGYIPTAFLSGANALIDAKKIRTLGGFDEIFSPYYSEDLDLGLRAWRVGWKCYYDHASSCYHRGSYTTKTQCKKNWVKQIYFRNRFMVHAIHLESHYLPFWFVQVLFFEVIPKLLLGQHWYLKSYISFLRQIKAINNSKQRLTFLMKRRNSNVSVFDIQKKVVGELAKKNIIWL</sequence>
<accession>A0ABV9SY10</accession>
<name>A0ABV9SY10_9BACT</name>
<dbReference type="GO" id="GO:0016757">
    <property type="term" value="F:glycosyltransferase activity"/>
    <property type="evidence" value="ECO:0007669"/>
    <property type="project" value="UniProtKB-KW"/>
</dbReference>
<dbReference type="RefSeq" id="WP_377061969.1">
    <property type="nucleotide sequence ID" value="NZ_JBHSJJ010000002.1"/>
</dbReference>
<dbReference type="Gene3D" id="3.90.550.10">
    <property type="entry name" value="Spore Coat Polysaccharide Biosynthesis Protein SpsA, Chain A"/>
    <property type="match status" value="1"/>
</dbReference>
<dbReference type="EC" id="2.4.-.-" evidence="5"/>
<reference evidence="6" key="1">
    <citation type="journal article" date="2019" name="Int. J. Syst. Evol. Microbiol.">
        <title>The Global Catalogue of Microorganisms (GCM) 10K type strain sequencing project: providing services to taxonomists for standard genome sequencing and annotation.</title>
        <authorList>
            <consortium name="The Broad Institute Genomics Platform"/>
            <consortium name="The Broad Institute Genome Sequencing Center for Infectious Disease"/>
            <person name="Wu L."/>
            <person name="Ma J."/>
        </authorList>
    </citation>
    <scope>NUCLEOTIDE SEQUENCE [LARGE SCALE GENOMIC DNA]</scope>
    <source>
        <strain evidence="6">CGMCC 4.7466</strain>
    </source>
</reference>
<keyword evidence="2 5" id="KW-0328">Glycosyltransferase</keyword>
<feature type="domain" description="Glycosyltransferase 2-like" evidence="4">
    <location>
        <begin position="6"/>
        <end position="175"/>
    </location>
</feature>
<comment type="similarity">
    <text evidence="1">Belongs to the glycosyltransferase 2 family.</text>
</comment>
<dbReference type="SUPFAM" id="SSF53448">
    <property type="entry name" value="Nucleotide-diphospho-sugar transferases"/>
    <property type="match status" value="1"/>
</dbReference>
<dbReference type="Proteomes" id="UP001595818">
    <property type="component" value="Unassembled WGS sequence"/>
</dbReference>
<keyword evidence="3 5" id="KW-0808">Transferase</keyword>
<gene>
    <name evidence="5" type="ORF">ACFPFU_04575</name>
</gene>
<evidence type="ECO:0000256" key="1">
    <source>
        <dbReference type="ARBA" id="ARBA00006739"/>
    </source>
</evidence>
<evidence type="ECO:0000313" key="5">
    <source>
        <dbReference type="EMBL" id="MFC4870950.1"/>
    </source>
</evidence>
<evidence type="ECO:0000313" key="6">
    <source>
        <dbReference type="Proteomes" id="UP001595818"/>
    </source>
</evidence>
<protein>
    <submittedName>
        <fullName evidence="5">Glycosyltransferase family 2 protein</fullName>
        <ecNumber evidence="5">2.4.-.-</ecNumber>
    </submittedName>
</protein>
<comment type="caution">
    <text evidence="5">The sequence shown here is derived from an EMBL/GenBank/DDBJ whole genome shotgun (WGS) entry which is preliminary data.</text>
</comment>
<proteinExistence type="inferred from homology"/>
<keyword evidence="6" id="KW-1185">Reference proteome</keyword>
<dbReference type="PANTHER" id="PTHR43179:SF12">
    <property type="entry name" value="GALACTOFURANOSYLTRANSFERASE GLFT2"/>
    <property type="match status" value="1"/>
</dbReference>
<evidence type="ECO:0000256" key="2">
    <source>
        <dbReference type="ARBA" id="ARBA00022676"/>
    </source>
</evidence>
<evidence type="ECO:0000259" key="4">
    <source>
        <dbReference type="Pfam" id="PF00535"/>
    </source>
</evidence>